<evidence type="ECO:0000313" key="1">
    <source>
        <dbReference type="EMBL" id="VAW26620.1"/>
    </source>
</evidence>
<accession>A0A3B0UC10</accession>
<dbReference type="AlphaFoldDB" id="A0A3B0UC10"/>
<reference evidence="1" key="1">
    <citation type="submission" date="2018-06" db="EMBL/GenBank/DDBJ databases">
        <authorList>
            <person name="Zhirakovskaya E."/>
        </authorList>
    </citation>
    <scope>NUCLEOTIDE SEQUENCE</scope>
</reference>
<proteinExistence type="predicted"/>
<organism evidence="1">
    <name type="scientific">hydrothermal vent metagenome</name>
    <dbReference type="NCBI Taxonomy" id="652676"/>
    <lineage>
        <taxon>unclassified sequences</taxon>
        <taxon>metagenomes</taxon>
        <taxon>ecological metagenomes</taxon>
    </lineage>
</organism>
<name>A0A3B0UC10_9ZZZZ</name>
<sequence length="177" mass="19719">MFKLLPVIVFSIILFSCTEVVFEAPQPPGAENLSSIPDVLVGSYSFVVLNEQEAIHITKDYFDGDEGGKKYLSDSLILRKMGNKYVINQLINKEGETKGKWSVYTFEEKGCGFLKATAFIISDDEYLPAFIKAHSATQVGGGQEKQLIINPENKKAFEKISKDKNASLAIILEKMEE</sequence>
<protein>
    <submittedName>
        <fullName evidence="1">Uncharacterized protein</fullName>
    </submittedName>
</protein>
<dbReference type="PROSITE" id="PS51257">
    <property type="entry name" value="PROKAR_LIPOPROTEIN"/>
    <property type="match status" value="1"/>
</dbReference>
<gene>
    <name evidence="1" type="ORF">MNBD_BACTEROID06-1185</name>
</gene>
<dbReference type="EMBL" id="UOES01000122">
    <property type="protein sequence ID" value="VAW26620.1"/>
    <property type="molecule type" value="Genomic_DNA"/>
</dbReference>